<dbReference type="Gene3D" id="3.40.50.150">
    <property type="entry name" value="Vaccinia Virus protein VP39"/>
    <property type="match status" value="1"/>
</dbReference>
<keyword evidence="2" id="KW-0808">Transferase</keyword>
<dbReference type="PIRSF" id="PIRSF018005">
    <property type="entry name" value="UCP018005"/>
    <property type="match status" value="1"/>
</dbReference>
<organism evidence="4 5">
    <name type="scientific">Pedococcus aerophilus</name>
    <dbReference type="NCBI Taxonomy" id="436356"/>
    <lineage>
        <taxon>Bacteria</taxon>
        <taxon>Bacillati</taxon>
        <taxon>Actinomycetota</taxon>
        <taxon>Actinomycetes</taxon>
        <taxon>Micrococcales</taxon>
        <taxon>Intrasporangiaceae</taxon>
        <taxon>Pedococcus</taxon>
    </lineage>
</organism>
<dbReference type="NCBIfam" id="TIGR03438">
    <property type="entry name" value="egtD_ergothio"/>
    <property type="match status" value="1"/>
</dbReference>
<evidence type="ECO:0000313" key="4">
    <source>
        <dbReference type="EMBL" id="GAA2738248.1"/>
    </source>
</evidence>
<keyword evidence="5" id="KW-1185">Reference proteome</keyword>
<sequence>MALRHRDHLPEDFSERTLSEDVRAGLTSSPKTLPPKWFYDKVGSELYEEITRLPEYYPFAAEREILMARATEIVGAAGCRHLVELGSGSSEKTRALIEAVLEATPEDEQAAYRAIDVSDSALRAAAEHLSRRYPTLELESVRADFEHGLAEALAVEDGDDRGGRLVIFLGGTIGNQTPAQRRRFLAALRGVLEPGDAFLLGADLVKSPEVLVPAYDDAAGVTAAFNLNVLEVVNSRLGANFDARDFRHVAVWDAENAWIEMRLEAVRDVHVRIADLDLQVDFAAGEQMRTEISAKFTRERLVDEFEDAGFAASGWWTDDADRFSVSLWTPAGTASTAVSTDIS</sequence>
<reference evidence="5" key="1">
    <citation type="journal article" date="2019" name="Int. J. Syst. Evol. Microbiol.">
        <title>The Global Catalogue of Microorganisms (GCM) 10K type strain sequencing project: providing services to taxonomists for standard genome sequencing and annotation.</title>
        <authorList>
            <consortium name="The Broad Institute Genomics Platform"/>
            <consortium name="The Broad Institute Genome Sequencing Center for Infectious Disease"/>
            <person name="Wu L."/>
            <person name="Ma J."/>
        </authorList>
    </citation>
    <scope>NUCLEOTIDE SEQUENCE [LARGE SCALE GENOMIC DNA]</scope>
    <source>
        <strain evidence="5">JCM 16378</strain>
    </source>
</reference>
<evidence type="ECO:0000313" key="5">
    <source>
        <dbReference type="Proteomes" id="UP001501326"/>
    </source>
</evidence>
<dbReference type="RefSeq" id="WP_344194610.1">
    <property type="nucleotide sequence ID" value="NZ_BAAARN010000003.1"/>
</dbReference>
<dbReference type="InterPro" id="IPR051128">
    <property type="entry name" value="EgtD_Methyltrsf_superfamily"/>
</dbReference>
<protein>
    <submittedName>
        <fullName evidence="4">L-histidine N(Alpha)-methyltransferase</fullName>
    </submittedName>
</protein>
<gene>
    <name evidence="4" type="primary">egtD</name>
    <name evidence="4" type="ORF">GCM10009867_28700</name>
</gene>
<name>A0ABP6H8B9_9MICO</name>
<dbReference type="SUPFAM" id="SSF53335">
    <property type="entry name" value="S-adenosyl-L-methionine-dependent methyltransferases"/>
    <property type="match status" value="1"/>
</dbReference>
<keyword evidence="1" id="KW-0489">Methyltransferase</keyword>
<proteinExistence type="predicted"/>
<feature type="domain" description="Histidine-specific methyltransferase SAM-dependent" evidence="3">
    <location>
        <begin position="19"/>
        <end position="329"/>
    </location>
</feature>
<comment type="caution">
    <text evidence="4">The sequence shown here is derived from an EMBL/GenBank/DDBJ whole genome shotgun (WGS) entry which is preliminary data.</text>
</comment>
<accession>A0ABP6H8B9</accession>
<dbReference type="EMBL" id="BAAARN010000003">
    <property type="protein sequence ID" value="GAA2738248.1"/>
    <property type="molecule type" value="Genomic_DNA"/>
</dbReference>
<dbReference type="InterPro" id="IPR019257">
    <property type="entry name" value="MeTrfase_dom"/>
</dbReference>
<dbReference type="Proteomes" id="UP001501326">
    <property type="component" value="Unassembled WGS sequence"/>
</dbReference>
<dbReference type="InterPro" id="IPR017804">
    <property type="entry name" value="MeTrfase_EgtD-like"/>
</dbReference>
<dbReference type="InterPro" id="IPR035094">
    <property type="entry name" value="EgtD"/>
</dbReference>
<evidence type="ECO:0000259" key="3">
    <source>
        <dbReference type="Pfam" id="PF10017"/>
    </source>
</evidence>
<dbReference type="Pfam" id="PF10017">
    <property type="entry name" value="Methyltransf_33"/>
    <property type="match status" value="1"/>
</dbReference>
<dbReference type="PANTHER" id="PTHR43397">
    <property type="entry name" value="ERGOTHIONEINE BIOSYNTHESIS PROTEIN 1"/>
    <property type="match status" value="1"/>
</dbReference>
<evidence type="ECO:0000256" key="1">
    <source>
        <dbReference type="ARBA" id="ARBA00022603"/>
    </source>
</evidence>
<evidence type="ECO:0000256" key="2">
    <source>
        <dbReference type="ARBA" id="ARBA00022679"/>
    </source>
</evidence>
<dbReference type="PANTHER" id="PTHR43397:SF1">
    <property type="entry name" value="ERGOTHIONEINE BIOSYNTHESIS PROTEIN 1"/>
    <property type="match status" value="1"/>
</dbReference>
<dbReference type="InterPro" id="IPR029063">
    <property type="entry name" value="SAM-dependent_MTases_sf"/>
</dbReference>